<dbReference type="Proteomes" id="UP001597483">
    <property type="component" value="Unassembled WGS sequence"/>
</dbReference>
<keyword evidence="2" id="KW-0408">Iron</keyword>
<keyword evidence="2" id="KW-0503">Monooxygenase</keyword>
<dbReference type="PANTHER" id="PTHR46696">
    <property type="entry name" value="P450, PUTATIVE (EUROFUNG)-RELATED"/>
    <property type="match status" value="1"/>
</dbReference>
<proteinExistence type="inferred from homology"/>
<keyword evidence="4" id="KW-1185">Reference proteome</keyword>
<comment type="similarity">
    <text evidence="1 2">Belongs to the cytochrome P450 family.</text>
</comment>
<dbReference type="SUPFAM" id="SSF48264">
    <property type="entry name" value="Cytochrome P450"/>
    <property type="match status" value="1"/>
</dbReference>
<dbReference type="InterPro" id="IPR017972">
    <property type="entry name" value="Cyt_P450_CS"/>
</dbReference>
<gene>
    <name evidence="3" type="ORF">ACFSVL_33800</name>
</gene>
<dbReference type="Pfam" id="PF00067">
    <property type="entry name" value="p450"/>
    <property type="match status" value="1"/>
</dbReference>
<dbReference type="PROSITE" id="PS00086">
    <property type="entry name" value="CYTOCHROME_P450"/>
    <property type="match status" value="1"/>
</dbReference>
<dbReference type="CDD" id="cd11029">
    <property type="entry name" value="CYP107-like"/>
    <property type="match status" value="1"/>
</dbReference>
<dbReference type="EMBL" id="JBHUKS010000026">
    <property type="protein sequence ID" value="MFD2472412.1"/>
    <property type="molecule type" value="Genomic_DNA"/>
</dbReference>
<evidence type="ECO:0000313" key="3">
    <source>
        <dbReference type="EMBL" id="MFD2472412.1"/>
    </source>
</evidence>
<name>A0ABW5HI39_9PSEU</name>
<keyword evidence="2" id="KW-0349">Heme</keyword>
<evidence type="ECO:0000256" key="1">
    <source>
        <dbReference type="ARBA" id="ARBA00010617"/>
    </source>
</evidence>
<dbReference type="InterPro" id="IPR002397">
    <property type="entry name" value="Cyt_P450_B"/>
</dbReference>
<keyword evidence="2" id="KW-0560">Oxidoreductase</keyword>
<dbReference type="PRINTS" id="PR00359">
    <property type="entry name" value="BP450"/>
</dbReference>
<dbReference type="InterPro" id="IPR036396">
    <property type="entry name" value="Cyt_P450_sf"/>
</dbReference>
<protein>
    <submittedName>
        <fullName evidence="3">Cytochrome P450</fullName>
    </submittedName>
</protein>
<dbReference type="RefSeq" id="WP_378310068.1">
    <property type="nucleotide sequence ID" value="NZ_JBHUKS010000026.1"/>
</dbReference>
<organism evidence="3 4">
    <name type="scientific">Amycolatopsis silviterrae</name>
    <dbReference type="NCBI Taxonomy" id="1656914"/>
    <lineage>
        <taxon>Bacteria</taxon>
        <taxon>Bacillati</taxon>
        <taxon>Actinomycetota</taxon>
        <taxon>Actinomycetes</taxon>
        <taxon>Pseudonocardiales</taxon>
        <taxon>Pseudonocardiaceae</taxon>
        <taxon>Amycolatopsis</taxon>
    </lineage>
</organism>
<dbReference type="PANTHER" id="PTHR46696:SF1">
    <property type="entry name" value="CYTOCHROME P450 YJIB-RELATED"/>
    <property type="match status" value="1"/>
</dbReference>
<comment type="caution">
    <text evidence="3">The sequence shown here is derived from an EMBL/GenBank/DDBJ whole genome shotgun (WGS) entry which is preliminary data.</text>
</comment>
<sequence>MNGAESNAPEPVPLGASPAERADPFPVLAALQREAPVHLVRCPDGMDRWLVSRYQDVVAVLTDPVFSSDLSAMAPPETPSAVTEVRGEGSRVRTTMINQDPPEHTRLRREVALGIVPSLIDGVLPSARRVAEELADAVSRTGRCDLVSEFCRPFSFAVICQLLGLPAVGPDRFFAAAEAIGSLDGTPEGAARTRSAIGSMHEYFAEAVAAKRVNPAHDAISALLSVQRRNRRLSDDEISSTCLLMFFNGLDVVADLIANGMLALLAHPDQLAALRADPGLLPRTVEELLRYDGPVNPGIWRYARSDAEIGGVRIPRGACVLVAIAAANRDPDVFPDPHRLDLIRTRNPQLAFGHGAHYCFGARLARAEAEIGIGTLIGRFSGISLAVRREDLRWRESVGRGLVELPVLLGQ</sequence>
<keyword evidence="2" id="KW-0479">Metal-binding</keyword>
<dbReference type="InterPro" id="IPR001128">
    <property type="entry name" value="Cyt_P450"/>
</dbReference>
<accession>A0ABW5HI39</accession>
<dbReference type="Gene3D" id="1.10.630.10">
    <property type="entry name" value="Cytochrome P450"/>
    <property type="match status" value="1"/>
</dbReference>
<evidence type="ECO:0000313" key="4">
    <source>
        <dbReference type="Proteomes" id="UP001597483"/>
    </source>
</evidence>
<evidence type="ECO:0000256" key="2">
    <source>
        <dbReference type="RuleBase" id="RU000461"/>
    </source>
</evidence>
<reference evidence="4" key="1">
    <citation type="journal article" date="2019" name="Int. J. Syst. Evol. Microbiol.">
        <title>The Global Catalogue of Microorganisms (GCM) 10K type strain sequencing project: providing services to taxonomists for standard genome sequencing and annotation.</title>
        <authorList>
            <consortium name="The Broad Institute Genomics Platform"/>
            <consortium name="The Broad Institute Genome Sequencing Center for Infectious Disease"/>
            <person name="Wu L."/>
            <person name="Ma J."/>
        </authorList>
    </citation>
    <scope>NUCLEOTIDE SEQUENCE [LARGE SCALE GENOMIC DNA]</scope>
    <source>
        <strain evidence="4">CGMCC 4.7641</strain>
    </source>
</reference>